<feature type="compositionally biased region" description="Basic and acidic residues" evidence="5">
    <location>
        <begin position="64"/>
        <end position="81"/>
    </location>
</feature>
<dbReference type="EMBL" id="HBFV01000529">
    <property type="protein sequence ID" value="CAD8928006.1"/>
    <property type="molecule type" value="Transcribed_RNA"/>
</dbReference>
<sequence length="193" mass="20949">MSAVVSLSTAATQCRVQHRQCLPIRHSAPSSSHGYIHRKDKQMDVYRMAQSGQRRTSAAFSVRAGDEDTQVPKEEEEKNDTVDETVSTATENSSITEDASQDSTVLSTEEIQRQMGALRAAAASSQDDASKDESLVQGVLEEVRLIEWPSFTSALLNTLLVIALVLGTSVVLFGVNTSLSEISRQIYPSSSSL</sequence>
<keyword evidence="2 6" id="KW-0812">Transmembrane</keyword>
<organism evidence="7">
    <name type="scientific">Picochlorum oklahomense</name>
    <dbReference type="NCBI Taxonomy" id="249345"/>
    <lineage>
        <taxon>Eukaryota</taxon>
        <taxon>Viridiplantae</taxon>
        <taxon>Chlorophyta</taxon>
        <taxon>core chlorophytes</taxon>
        <taxon>Trebouxiophyceae</taxon>
        <taxon>Trebouxiophyceae incertae sedis</taxon>
        <taxon>Picochlorum</taxon>
    </lineage>
</organism>
<dbReference type="AlphaFoldDB" id="A0A7S1CVC5"/>
<gene>
    <name evidence="7" type="ORF">POKL1161_LOCUS359</name>
</gene>
<evidence type="ECO:0000256" key="6">
    <source>
        <dbReference type="SAM" id="Phobius"/>
    </source>
</evidence>
<proteinExistence type="predicted"/>
<evidence type="ECO:0000313" key="7">
    <source>
        <dbReference type="EMBL" id="CAD8928006.1"/>
    </source>
</evidence>
<feature type="region of interest" description="Disordered" evidence="5">
    <location>
        <begin position="50"/>
        <end position="103"/>
    </location>
</feature>
<evidence type="ECO:0000256" key="5">
    <source>
        <dbReference type="SAM" id="MobiDB-lite"/>
    </source>
</evidence>
<keyword evidence="3 6" id="KW-1133">Transmembrane helix</keyword>
<protein>
    <submittedName>
        <fullName evidence="7">Uncharacterized protein</fullName>
    </submittedName>
</protein>
<keyword evidence="4 6" id="KW-0472">Membrane</keyword>
<feature type="compositionally biased region" description="Polar residues" evidence="5">
    <location>
        <begin position="50"/>
        <end position="59"/>
    </location>
</feature>
<evidence type="ECO:0000256" key="3">
    <source>
        <dbReference type="ARBA" id="ARBA00022989"/>
    </source>
</evidence>
<evidence type="ECO:0000256" key="4">
    <source>
        <dbReference type="ARBA" id="ARBA00023136"/>
    </source>
</evidence>
<comment type="subcellular location">
    <subcellularLocation>
        <location evidence="1">Membrane</location>
    </subcellularLocation>
</comment>
<dbReference type="GO" id="GO:0009535">
    <property type="term" value="C:chloroplast thylakoid membrane"/>
    <property type="evidence" value="ECO:0007669"/>
    <property type="project" value="TreeGrafter"/>
</dbReference>
<feature type="compositionally biased region" description="Polar residues" evidence="5">
    <location>
        <begin position="84"/>
        <end position="103"/>
    </location>
</feature>
<dbReference type="PANTHER" id="PTHR37240">
    <property type="entry name" value="PREPROTEIN TRANSLOCASE SUBUNIT SECE1"/>
    <property type="match status" value="1"/>
</dbReference>
<evidence type="ECO:0000256" key="1">
    <source>
        <dbReference type="ARBA" id="ARBA00004370"/>
    </source>
</evidence>
<dbReference type="InterPro" id="IPR055330">
    <property type="entry name" value="SECE1-like"/>
</dbReference>
<dbReference type="GO" id="GO:0008320">
    <property type="term" value="F:protein transmembrane transporter activity"/>
    <property type="evidence" value="ECO:0007669"/>
    <property type="project" value="InterPro"/>
</dbReference>
<feature type="transmembrane region" description="Helical" evidence="6">
    <location>
        <begin position="154"/>
        <end position="175"/>
    </location>
</feature>
<accession>A0A7S1CVC5</accession>
<dbReference type="NCBIfam" id="TIGR00964">
    <property type="entry name" value="secE_bact"/>
    <property type="match status" value="1"/>
</dbReference>
<dbReference type="GO" id="GO:0009306">
    <property type="term" value="P:protein secretion"/>
    <property type="evidence" value="ECO:0007669"/>
    <property type="project" value="InterPro"/>
</dbReference>
<reference evidence="7" key="1">
    <citation type="submission" date="2021-01" db="EMBL/GenBank/DDBJ databases">
        <authorList>
            <person name="Corre E."/>
            <person name="Pelletier E."/>
            <person name="Niang G."/>
            <person name="Scheremetjew M."/>
            <person name="Finn R."/>
            <person name="Kale V."/>
            <person name="Holt S."/>
            <person name="Cochrane G."/>
            <person name="Meng A."/>
            <person name="Brown T."/>
            <person name="Cohen L."/>
        </authorList>
    </citation>
    <scope>NUCLEOTIDE SEQUENCE</scope>
    <source>
        <strain evidence="7">CCMP2329</strain>
    </source>
</reference>
<name>A0A7S1CVC5_9CHLO</name>
<evidence type="ECO:0000256" key="2">
    <source>
        <dbReference type="ARBA" id="ARBA00022692"/>
    </source>
</evidence>
<dbReference type="InterPro" id="IPR005807">
    <property type="entry name" value="SecE_bac"/>
</dbReference>
<dbReference type="PANTHER" id="PTHR37240:SF1">
    <property type="entry name" value="PREPROTEIN TRANSLOCASE SUBUNIT SECE1"/>
    <property type="match status" value="1"/>
</dbReference>